<dbReference type="Proteomes" id="UP000231914">
    <property type="component" value="Unassembled WGS sequence"/>
</dbReference>
<dbReference type="EMBL" id="MKXG01000191">
    <property type="protein sequence ID" value="PJZ16385.1"/>
    <property type="molecule type" value="Genomic_DNA"/>
</dbReference>
<sequence>MYALRKLSNEEKLKYELKKTIESEYSGLDISINNLSLGVKGFYPGRTVFNLEIDTRITEPVDTINLTNMPIKKSTIKQLKEDQKKHGYKQLTTMVADVLEKHYED</sequence>
<accession>A0A2M9WLS7</accession>
<name>A0A2M9WLS7_9LACO</name>
<dbReference type="RefSeq" id="WP_100733021.1">
    <property type="nucleotide sequence ID" value="NZ_MKXG01000191.1"/>
</dbReference>
<organism evidence="1 2">
    <name type="scientific">Lactobacillus crispatus</name>
    <dbReference type="NCBI Taxonomy" id="47770"/>
    <lineage>
        <taxon>Bacteria</taxon>
        <taxon>Bacillati</taxon>
        <taxon>Bacillota</taxon>
        <taxon>Bacilli</taxon>
        <taxon>Lactobacillales</taxon>
        <taxon>Lactobacillaceae</taxon>
        <taxon>Lactobacillus</taxon>
    </lineage>
</organism>
<dbReference type="AlphaFoldDB" id="A0A2M9WLS7"/>
<protein>
    <submittedName>
        <fullName evidence="1">Uncharacterized protein</fullName>
    </submittedName>
</protein>
<evidence type="ECO:0000313" key="2">
    <source>
        <dbReference type="Proteomes" id="UP000231914"/>
    </source>
</evidence>
<gene>
    <name evidence="1" type="ORF">BHU41_12350</name>
</gene>
<reference evidence="1 2" key="1">
    <citation type="submission" date="2016-10" db="EMBL/GenBank/DDBJ databases">
        <title>WGS of isloates from the oral cavity of healthy individuals.</title>
        <authorList>
            <person name="Sharma S."/>
            <person name="Pal V.K."/>
            <person name="Patil P.B."/>
            <person name="Korpole S."/>
            <person name="Grover V."/>
        </authorList>
    </citation>
    <scope>NUCLEOTIDE SEQUENCE [LARGE SCALE GENOMIC DNA]</scope>
    <source>
        <strain evidence="1 2">DISK12</strain>
    </source>
</reference>
<evidence type="ECO:0000313" key="1">
    <source>
        <dbReference type="EMBL" id="PJZ16385.1"/>
    </source>
</evidence>
<comment type="caution">
    <text evidence="1">The sequence shown here is derived from an EMBL/GenBank/DDBJ whole genome shotgun (WGS) entry which is preliminary data.</text>
</comment>
<proteinExistence type="predicted"/>